<reference evidence="3" key="2">
    <citation type="submission" date="2017-02" db="UniProtKB">
        <authorList>
            <consortium name="WormBaseParasite"/>
        </authorList>
    </citation>
    <scope>IDENTIFICATION</scope>
</reference>
<dbReference type="AlphaFoldDB" id="A0A0K0DL75"/>
<evidence type="ECO:0000313" key="3">
    <source>
        <dbReference type="WBParaSite" id="ACAC_0001232401-mRNA-1"/>
    </source>
</evidence>
<keyword evidence="1" id="KW-0175">Coiled coil</keyword>
<protein>
    <submittedName>
        <fullName evidence="3">Uncharacterized protein</fullName>
    </submittedName>
</protein>
<proteinExistence type="predicted"/>
<accession>A0A0K0DL75</accession>
<organism evidence="2 3">
    <name type="scientific">Angiostrongylus cantonensis</name>
    <name type="common">Rat lungworm</name>
    <dbReference type="NCBI Taxonomy" id="6313"/>
    <lineage>
        <taxon>Eukaryota</taxon>
        <taxon>Metazoa</taxon>
        <taxon>Ecdysozoa</taxon>
        <taxon>Nematoda</taxon>
        <taxon>Chromadorea</taxon>
        <taxon>Rhabditida</taxon>
        <taxon>Rhabditina</taxon>
        <taxon>Rhabditomorpha</taxon>
        <taxon>Strongyloidea</taxon>
        <taxon>Metastrongylidae</taxon>
        <taxon>Angiostrongylus</taxon>
    </lineage>
</organism>
<reference evidence="2" key="1">
    <citation type="submission" date="2012-09" db="EMBL/GenBank/DDBJ databases">
        <authorList>
            <person name="Martin A.A."/>
        </authorList>
    </citation>
    <scope>NUCLEOTIDE SEQUENCE</scope>
</reference>
<evidence type="ECO:0000256" key="1">
    <source>
        <dbReference type="SAM" id="Coils"/>
    </source>
</evidence>
<name>A0A0K0DL75_ANGCA</name>
<feature type="coiled-coil region" evidence="1">
    <location>
        <begin position="33"/>
        <end position="60"/>
    </location>
</feature>
<keyword evidence="2" id="KW-1185">Reference proteome</keyword>
<dbReference type="WBParaSite" id="ACAC_0001232401-mRNA-1">
    <property type="protein sequence ID" value="ACAC_0001232401-mRNA-1"/>
    <property type="gene ID" value="ACAC_0001232401"/>
</dbReference>
<dbReference type="Proteomes" id="UP000035642">
    <property type="component" value="Unassembled WGS sequence"/>
</dbReference>
<evidence type="ECO:0000313" key="2">
    <source>
        <dbReference type="Proteomes" id="UP000035642"/>
    </source>
</evidence>
<sequence length="100" mass="11557">MDVIDGRKLTLIPSLPKSTIHPVNFSFSSLRTFQESTGELQRANQQLQNVEALLQACNRHVLKEMLNTFALSLFFCEKYEQYMVRTGRNVPRNCDIWAHA</sequence>